<keyword evidence="2" id="KW-1185">Reference proteome</keyword>
<protein>
    <submittedName>
        <fullName evidence="1">Integrase catalytic domain-containing protein</fullName>
    </submittedName>
</protein>
<sequence>MKQIKNANGNNRKLCVLVSDDKAKWHKLAAKIDKKARSTIILSLSDSVIREVAKEKTVAELWAKLENLYMTKSLANMLYIKKRMFSLKIVEGSSLEEHIDEFNKVCDTLETIDEGLNDKGKALLLINCPEKKYNKKEHNGDAAIVEDEGYESAGVCVATEDVQKMTGESSVPVKTNADNTRLWHLRLGHISLNGLKELEKQGVLGADKIEELDFYEDCVLRKSTRTSFKKSVHKTKSILDYVHSDLWGPSQVLSLGGNRFFMSIIDDYSRKLELPKGLWAETLLTACLLVNLSPSLALDFKTPHEKWCGKPTDYSKLKVFGCTDYAHANQGKLAPRALKGLFIGYPEGVKGYKIWCTDLSPHKCIVSRDVVFNEQLVLSKEKSVENAEPQSKTDDTIQFEVEHPANKTSSEAADSDEEIAGDVDTSSEHPRPYIEDYHLAKDRERRVIRPPERFGYGDLIAYALGTLREIDEEEPRSNKEAMQSSYKIDWQQLQNLGDSKLDDMLIACKLRDEIEELKKLLSSEFDMKDLGYARKILGMDIRRNKKECAKTDEEKNEMAKFPYANIVGCMMYAMVLTGPDISHALSIVSRNMATPVKEHWQESSGYYKAEYTAATEAVKEALWLKGMIEELGISQKTVEVHCDSLSAIYLSKNPAHHERTKHIDVKLHFIINEVSKGVIKIVKVHTNDNLADMLTKVVLKAKFKACLNMAGVCSL</sequence>
<evidence type="ECO:0000313" key="2">
    <source>
        <dbReference type="Proteomes" id="UP000829398"/>
    </source>
</evidence>
<dbReference type="Proteomes" id="UP000829398">
    <property type="component" value="Chromosome 5"/>
</dbReference>
<reference evidence="2" key="1">
    <citation type="journal article" date="2023" name="Hortic. Res.">
        <title>A chromosome-level phased genome enabling allele-level studies in sweet orange: a case study on citrus Huanglongbing tolerance.</title>
        <authorList>
            <person name="Wu B."/>
            <person name="Yu Q."/>
            <person name="Deng Z."/>
            <person name="Duan Y."/>
            <person name="Luo F."/>
            <person name="Gmitter F. Jr."/>
        </authorList>
    </citation>
    <scope>NUCLEOTIDE SEQUENCE [LARGE SCALE GENOMIC DNA]</scope>
    <source>
        <strain evidence="2">cv. Valencia</strain>
    </source>
</reference>
<dbReference type="EMBL" id="CM039174">
    <property type="protein sequence ID" value="KAH9754882.1"/>
    <property type="molecule type" value="Genomic_DNA"/>
</dbReference>
<organism evidence="1 2">
    <name type="scientific">Citrus sinensis</name>
    <name type="common">Sweet orange</name>
    <name type="synonym">Citrus aurantium var. sinensis</name>
    <dbReference type="NCBI Taxonomy" id="2711"/>
    <lineage>
        <taxon>Eukaryota</taxon>
        <taxon>Viridiplantae</taxon>
        <taxon>Streptophyta</taxon>
        <taxon>Embryophyta</taxon>
        <taxon>Tracheophyta</taxon>
        <taxon>Spermatophyta</taxon>
        <taxon>Magnoliopsida</taxon>
        <taxon>eudicotyledons</taxon>
        <taxon>Gunneridae</taxon>
        <taxon>Pentapetalae</taxon>
        <taxon>rosids</taxon>
        <taxon>malvids</taxon>
        <taxon>Sapindales</taxon>
        <taxon>Rutaceae</taxon>
        <taxon>Aurantioideae</taxon>
        <taxon>Citrus</taxon>
    </lineage>
</organism>
<accession>A0ACB8KK79</accession>
<gene>
    <name evidence="1" type="ORF">KPL71_015582</name>
</gene>
<comment type="caution">
    <text evidence="1">The sequence shown here is derived from an EMBL/GenBank/DDBJ whole genome shotgun (WGS) entry which is preliminary data.</text>
</comment>
<proteinExistence type="predicted"/>
<name>A0ACB8KK79_CITSI</name>
<evidence type="ECO:0000313" key="1">
    <source>
        <dbReference type="EMBL" id="KAH9754882.1"/>
    </source>
</evidence>